<dbReference type="AlphaFoldDB" id="A0A6A3JNB1"/>
<feature type="compositionally biased region" description="Polar residues" evidence="1">
    <location>
        <begin position="1"/>
        <end position="10"/>
    </location>
</feature>
<evidence type="ECO:0000313" key="3">
    <source>
        <dbReference type="Proteomes" id="UP000435112"/>
    </source>
</evidence>
<sequence length="468" mass="52723">MAKGSSSRSVSPAGRARDPTPSRSDSASVAAAIVTPDDTPRGQFEDVDDQGHMSEDGGEEKERESDEEEEFLSELNEEEYAEEMSLQVTKMGTPRPVERSLVAEFGEDAGDDEQDVVPSQRPPRVPRATRNADTPSANKVLAKLGEDMRSTGGWLSKFEPKPLAQAKWPVLGPELTHPVSSADLPGLVYETSTLLRAMGFHWMGRPSRLEQKKWTLKAAGNEAMQWKMKLRTAFGHTRRPQTTGTAPSRVHELGGRDSRAPSTSSRIRSYGSRPKSNSAAENSGRQTQPRSISRLWGYSILRDTDMHTPPRGSTQFDESRDSADAAESDDEYDAWEAKADPYESPRHYIQQLSLEDSDRSRSNVLEVRTHAPLDKIAVFDGKRNRSEDSLQWLKRFIYEMKGTRMPNDSWCEPFSLSLGKAAKSWFRRLPKKTQLKWSLLSSAFLDYYCSQYDQTAQTRYFSARRKEN</sequence>
<dbReference type="EMBL" id="QXFU01001823">
    <property type="protein sequence ID" value="KAE8994918.1"/>
    <property type="molecule type" value="Genomic_DNA"/>
</dbReference>
<feature type="compositionally biased region" description="Acidic residues" evidence="1">
    <location>
        <begin position="65"/>
        <end position="82"/>
    </location>
</feature>
<feature type="compositionally biased region" description="Acidic residues" evidence="1">
    <location>
        <begin position="324"/>
        <end position="333"/>
    </location>
</feature>
<feature type="compositionally biased region" description="Polar residues" evidence="1">
    <location>
        <begin position="274"/>
        <end position="291"/>
    </location>
</feature>
<name>A0A6A3JNB1_9STRA</name>
<organism evidence="2 3">
    <name type="scientific">Phytophthora rubi</name>
    <dbReference type="NCBI Taxonomy" id="129364"/>
    <lineage>
        <taxon>Eukaryota</taxon>
        <taxon>Sar</taxon>
        <taxon>Stramenopiles</taxon>
        <taxon>Oomycota</taxon>
        <taxon>Peronosporomycetes</taxon>
        <taxon>Peronosporales</taxon>
        <taxon>Peronosporaceae</taxon>
        <taxon>Phytophthora</taxon>
    </lineage>
</organism>
<feature type="compositionally biased region" description="Basic and acidic residues" evidence="1">
    <location>
        <begin position="38"/>
        <end position="64"/>
    </location>
</feature>
<feature type="region of interest" description="Disordered" evidence="1">
    <location>
        <begin position="234"/>
        <end position="333"/>
    </location>
</feature>
<evidence type="ECO:0000313" key="2">
    <source>
        <dbReference type="EMBL" id="KAE8994918.1"/>
    </source>
</evidence>
<evidence type="ECO:0008006" key="4">
    <source>
        <dbReference type="Google" id="ProtNLM"/>
    </source>
</evidence>
<protein>
    <recommendedName>
        <fullName evidence="4">Retrotransposon gag domain-containing protein</fullName>
    </recommendedName>
</protein>
<proteinExistence type="predicted"/>
<feature type="compositionally biased region" description="Basic and acidic residues" evidence="1">
    <location>
        <begin position="249"/>
        <end position="259"/>
    </location>
</feature>
<feature type="region of interest" description="Disordered" evidence="1">
    <location>
        <begin position="1"/>
        <end position="135"/>
    </location>
</feature>
<gene>
    <name evidence="2" type="ORF">PR002_g19782</name>
</gene>
<reference evidence="2 3" key="1">
    <citation type="submission" date="2018-09" db="EMBL/GenBank/DDBJ databases">
        <title>Genomic investigation of the strawberry pathogen Phytophthora fragariae indicates pathogenicity is determined by transcriptional variation in three key races.</title>
        <authorList>
            <person name="Adams T.M."/>
            <person name="Armitage A.D."/>
            <person name="Sobczyk M.K."/>
            <person name="Bates H.J."/>
            <person name="Dunwell J.M."/>
            <person name="Nellist C.F."/>
            <person name="Harrison R.J."/>
        </authorList>
    </citation>
    <scope>NUCLEOTIDE SEQUENCE [LARGE SCALE GENOMIC DNA]</scope>
    <source>
        <strain evidence="2 3">SCRP324</strain>
    </source>
</reference>
<evidence type="ECO:0000256" key="1">
    <source>
        <dbReference type="SAM" id="MobiDB-lite"/>
    </source>
</evidence>
<comment type="caution">
    <text evidence="2">The sequence shown here is derived from an EMBL/GenBank/DDBJ whole genome shotgun (WGS) entry which is preliminary data.</text>
</comment>
<accession>A0A6A3JNB1</accession>
<feature type="compositionally biased region" description="Acidic residues" evidence="1">
    <location>
        <begin position="105"/>
        <end position="115"/>
    </location>
</feature>
<dbReference type="Proteomes" id="UP000435112">
    <property type="component" value="Unassembled WGS sequence"/>
</dbReference>